<keyword evidence="5" id="KW-0812">Transmembrane</keyword>
<dbReference type="EMBL" id="LHPF02000036">
    <property type="protein sequence ID" value="PSC68511.1"/>
    <property type="molecule type" value="Genomic_DNA"/>
</dbReference>
<keyword evidence="5" id="KW-1133">Transmembrane helix</keyword>
<sequence length="292" mass="31877">MAAEQLVEGVSAVSGGSDDEEGEHSSCRYCFQPAGAAPELHLVMPCHCSTPVHQQCLVRWTMQRMARGGRQANTKRCEVCLEPWTGLLTFSMDELHAQLEGMTAATDAAQREAAAQVAAAAQAASIFHSRLQQVDAVATRLDVDRTMLRQQESSRSRSTVGQLEHDRAAKERQVEELKETCAKLKHEVHGLKQRLDAAQKVNKRLREDNLQLLEEAAALRRQYRTWYRIGIGLGVVLLVGGGLWVLCSWPQQPQGGTPPQPDARAGSGAARTSPGGKRVGALPPGFGFSYSR</sequence>
<evidence type="ECO:0000256" key="2">
    <source>
        <dbReference type="ARBA" id="ARBA00022771"/>
    </source>
</evidence>
<gene>
    <name evidence="7" type="ORF">C2E20_7911</name>
</gene>
<evidence type="ECO:0000256" key="5">
    <source>
        <dbReference type="SAM" id="Phobius"/>
    </source>
</evidence>
<keyword evidence="2" id="KW-0863">Zinc-finger</keyword>
<evidence type="ECO:0000256" key="4">
    <source>
        <dbReference type="SAM" id="MobiDB-lite"/>
    </source>
</evidence>
<dbReference type="InterPro" id="IPR011016">
    <property type="entry name" value="Znf_RING-CH"/>
</dbReference>
<feature type="domain" description="RING-CH-type" evidence="6">
    <location>
        <begin position="19"/>
        <end position="87"/>
    </location>
</feature>
<keyword evidence="5" id="KW-0472">Membrane</keyword>
<keyword evidence="1" id="KW-0479">Metal-binding</keyword>
<comment type="caution">
    <text evidence="7">The sequence shown here is derived from an EMBL/GenBank/DDBJ whole genome shotgun (WGS) entry which is preliminary data.</text>
</comment>
<keyword evidence="3" id="KW-0862">Zinc</keyword>
<dbReference type="PROSITE" id="PS51292">
    <property type="entry name" value="ZF_RING_CH"/>
    <property type="match status" value="1"/>
</dbReference>
<accession>A0A2P6V342</accession>
<dbReference type="Pfam" id="PF12906">
    <property type="entry name" value="RINGv"/>
    <property type="match status" value="1"/>
</dbReference>
<reference evidence="7 8" key="1">
    <citation type="journal article" date="2018" name="Plant J.">
        <title>Genome sequences of Chlorella sorokiniana UTEX 1602 and Micractinium conductrix SAG 241.80: implications to maltose excretion by a green alga.</title>
        <authorList>
            <person name="Arriola M.B."/>
            <person name="Velmurugan N."/>
            <person name="Zhang Y."/>
            <person name="Plunkett M.H."/>
            <person name="Hondzo H."/>
            <person name="Barney B.M."/>
        </authorList>
    </citation>
    <scope>NUCLEOTIDE SEQUENCE [LARGE SCALE GENOMIC DNA]</scope>
    <source>
        <strain evidence="7 8">SAG 241.80</strain>
    </source>
</reference>
<proteinExistence type="predicted"/>
<evidence type="ECO:0000259" key="6">
    <source>
        <dbReference type="PROSITE" id="PS51292"/>
    </source>
</evidence>
<dbReference type="SMART" id="SM00744">
    <property type="entry name" value="RINGv"/>
    <property type="match status" value="1"/>
</dbReference>
<dbReference type="Proteomes" id="UP000239649">
    <property type="component" value="Unassembled WGS sequence"/>
</dbReference>
<evidence type="ECO:0000313" key="8">
    <source>
        <dbReference type="Proteomes" id="UP000239649"/>
    </source>
</evidence>
<name>A0A2P6V342_9CHLO</name>
<organism evidence="7 8">
    <name type="scientific">Micractinium conductrix</name>
    <dbReference type="NCBI Taxonomy" id="554055"/>
    <lineage>
        <taxon>Eukaryota</taxon>
        <taxon>Viridiplantae</taxon>
        <taxon>Chlorophyta</taxon>
        <taxon>core chlorophytes</taxon>
        <taxon>Trebouxiophyceae</taxon>
        <taxon>Chlorellales</taxon>
        <taxon>Chlorellaceae</taxon>
        <taxon>Chlorella clade</taxon>
        <taxon>Micractinium</taxon>
    </lineage>
</organism>
<dbReference type="GO" id="GO:0008270">
    <property type="term" value="F:zinc ion binding"/>
    <property type="evidence" value="ECO:0007669"/>
    <property type="project" value="UniProtKB-KW"/>
</dbReference>
<feature type="transmembrane region" description="Helical" evidence="5">
    <location>
        <begin position="226"/>
        <end position="246"/>
    </location>
</feature>
<dbReference type="GO" id="GO:0016874">
    <property type="term" value="F:ligase activity"/>
    <property type="evidence" value="ECO:0007669"/>
    <property type="project" value="UniProtKB-KW"/>
</dbReference>
<feature type="region of interest" description="Disordered" evidence="4">
    <location>
        <begin position="1"/>
        <end position="22"/>
    </location>
</feature>
<feature type="region of interest" description="Disordered" evidence="4">
    <location>
        <begin position="253"/>
        <end position="292"/>
    </location>
</feature>
<evidence type="ECO:0000256" key="3">
    <source>
        <dbReference type="ARBA" id="ARBA00022833"/>
    </source>
</evidence>
<feature type="region of interest" description="Disordered" evidence="4">
    <location>
        <begin position="149"/>
        <end position="171"/>
    </location>
</feature>
<dbReference type="Gene3D" id="3.30.40.10">
    <property type="entry name" value="Zinc/RING finger domain, C3HC4 (zinc finger)"/>
    <property type="match status" value="1"/>
</dbReference>
<keyword evidence="8" id="KW-1185">Reference proteome</keyword>
<dbReference type="SUPFAM" id="SSF57850">
    <property type="entry name" value="RING/U-box"/>
    <property type="match status" value="1"/>
</dbReference>
<dbReference type="STRING" id="554055.A0A2P6V342"/>
<dbReference type="AlphaFoldDB" id="A0A2P6V342"/>
<evidence type="ECO:0000256" key="1">
    <source>
        <dbReference type="ARBA" id="ARBA00022723"/>
    </source>
</evidence>
<evidence type="ECO:0000313" key="7">
    <source>
        <dbReference type="EMBL" id="PSC68511.1"/>
    </source>
</evidence>
<protein>
    <submittedName>
        <fullName evidence="7">E3 ubiquitin-ligase MARCH7 isoform X3</fullName>
    </submittedName>
</protein>
<dbReference type="InterPro" id="IPR013083">
    <property type="entry name" value="Znf_RING/FYVE/PHD"/>
</dbReference>